<gene>
    <name evidence="2" type="ORF">CK203_114947</name>
</gene>
<dbReference type="Proteomes" id="UP000288805">
    <property type="component" value="Unassembled WGS sequence"/>
</dbReference>
<protein>
    <submittedName>
        <fullName evidence="2">Uncharacterized protein</fullName>
    </submittedName>
</protein>
<reference evidence="2 3" key="1">
    <citation type="journal article" date="2018" name="PLoS Genet.">
        <title>Population sequencing reveals clonal diversity and ancestral inbreeding in the grapevine cultivar Chardonnay.</title>
        <authorList>
            <person name="Roach M.J."/>
            <person name="Johnson D.L."/>
            <person name="Bohlmann J."/>
            <person name="van Vuuren H.J."/>
            <person name="Jones S.J."/>
            <person name="Pretorius I.S."/>
            <person name="Schmidt S.A."/>
            <person name="Borneman A.R."/>
        </authorList>
    </citation>
    <scope>NUCLEOTIDE SEQUENCE [LARGE SCALE GENOMIC DNA]</scope>
    <source>
        <strain evidence="3">cv. Chardonnay</strain>
        <tissue evidence="2">Leaf</tissue>
    </source>
</reference>
<feature type="compositionally biased region" description="Low complexity" evidence="1">
    <location>
        <begin position="1"/>
        <end position="12"/>
    </location>
</feature>
<feature type="region of interest" description="Disordered" evidence="1">
    <location>
        <begin position="1"/>
        <end position="23"/>
    </location>
</feature>
<dbReference type="EMBL" id="QGNW01002039">
    <property type="protein sequence ID" value="RVW26100.1"/>
    <property type="molecule type" value="Genomic_DNA"/>
</dbReference>
<feature type="region of interest" description="Disordered" evidence="1">
    <location>
        <begin position="49"/>
        <end position="97"/>
    </location>
</feature>
<feature type="compositionally biased region" description="Pro residues" evidence="1">
    <location>
        <begin position="49"/>
        <end position="58"/>
    </location>
</feature>
<evidence type="ECO:0000313" key="3">
    <source>
        <dbReference type="Proteomes" id="UP000288805"/>
    </source>
</evidence>
<evidence type="ECO:0000313" key="2">
    <source>
        <dbReference type="EMBL" id="RVW26100.1"/>
    </source>
</evidence>
<accession>A0A438CSA7</accession>
<proteinExistence type="predicted"/>
<name>A0A438CSA7_VITVI</name>
<sequence length="97" mass="10481">MPEATYTALPTTPTIPPTAPSTSEASITIFSIEFRVMIQQYLRLLPPLEPDIPRPSNPIAPTKEAIPTEESTRADVTLQPTQEVAIEPSSPPESPAT</sequence>
<evidence type="ECO:0000256" key="1">
    <source>
        <dbReference type="SAM" id="MobiDB-lite"/>
    </source>
</evidence>
<organism evidence="2 3">
    <name type="scientific">Vitis vinifera</name>
    <name type="common">Grape</name>
    <dbReference type="NCBI Taxonomy" id="29760"/>
    <lineage>
        <taxon>Eukaryota</taxon>
        <taxon>Viridiplantae</taxon>
        <taxon>Streptophyta</taxon>
        <taxon>Embryophyta</taxon>
        <taxon>Tracheophyta</taxon>
        <taxon>Spermatophyta</taxon>
        <taxon>Magnoliopsida</taxon>
        <taxon>eudicotyledons</taxon>
        <taxon>Gunneridae</taxon>
        <taxon>Pentapetalae</taxon>
        <taxon>rosids</taxon>
        <taxon>Vitales</taxon>
        <taxon>Vitaceae</taxon>
        <taxon>Viteae</taxon>
        <taxon>Vitis</taxon>
    </lineage>
</organism>
<comment type="caution">
    <text evidence="2">The sequence shown here is derived from an EMBL/GenBank/DDBJ whole genome shotgun (WGS) entry which is preliminary data.</text>
</comment>
<dbReference type="AlphaFoldDB" id="A0A438CSA7"/>